<proteinExistence type="predicted"/>
<name>A0A922J3A2_CARIL</name>
<dbReference type="AlphaFoldDB" id="A0A922J3A2"/>
<dbReference type="PANTHER" id="PTHR38926:SF2">
    <property type="entry name" value="F-BOX_LRR-REPEAT PROTEIN 21-RELATED"/>
    <property type="match status" value="1"/>
</dbReference>
<organism evidence="2 3">
    <name type="scientific">Carya illinoinensis</name>
    <name type="common">Pecan</name>
    <dbReference type="NCBI Taxonomy" id="32201"/>
    <lineage>
        <taxon>Eukaryota</taxon>
        <taxon>Viridiplantae</taxon>
        <taxon>Streptophyta</taxon>
        <taxon>Embryophyta</taxon>
        <taxon>Tracheophyta</taxon>
        <taxon>Spermatophyta</taxon>
        <taxon>Magnoliopsida</taxon>
        <taxon>eudicotyledons</taxon>
        <taxon>Gunneridae</taxon>
        <taxon>Pentapetalae</taxon>
        <taxon>rosids</taxon>
        <taxon>fabids</taxon>
        <taxon>Fagales</taxon>
        <taxon>Juglandaceae</taxon>
        <taxon>Carya</taxon>
    </lineage>
</organism>
<dbReference type="Proteomes" id="UP000811246">
    <property type="component" value="Chromosome 10"/>
</dbReference>
<dbReference type="InterPro" id="IPR001611">
    <property type="entry name" value="Leu-rich_rpt"/>
</dbReference>
<accession>A0A922J3A2</accession>
<reference evidence="2" key="1">
    <citation type="submission" date="2021-01" db="EMBL/GenBank/DDBJ databases">
        <authorList>
            <person name="Lovell J.T."/>
            <person name="Bentley N."/>
            <person name="Bhattarai G."/>
            <person name="Jenkins J.W."/>
            <person name="Sreedasyam A."/>
            <person name="Alarcon Y."/>
            <person name="Bock C."/>
            <person name="Boston L."/>
            <person name="Carlson J."/>
            <person name="Cervantes K."/>
            <person name="Clermont K."/>
            <person name="Krom N."/>
            <person name="Kubenka K."/>
            <person name="Mamidi S."/>
            <person name="Mattison C."/>
            <person name="Monteros M."/>
            <person name="Pisani C."/>
            <person name="Plott C."/>
            <person name="Rajasekar S."/>
            <person name="Rhein H.S."/>
            <person name="Rohla C."/>
            <person name="Song M."/>
            <person name="Hilaire R.S."/>
            <person name="Shu S."/>
            <person name="Wells L."/>
            <person name="Wang X."/>
            <person name="Webber J."/>
            <person name="Heerema R.J."/>
            <person name="Klein P."/>
            <person name="Conner P."/>
            <person name="Grauke L."/>
            <person name="Grimwood J."/>
            <person name="Schmutz J."/>
            <person name="Randall J.J."/>
        </authorList>
    </citation>
    <scope>NUCLEOTIDE SEQUENCE</scope>
    <source>
        <tissue evidence="2">Leaf</tissue>
    </source>
</reference>
<comment type="caution">
    <text evidence="2">The sequence shown here is derived from an EMBL/GenBank/DDBJ whole genome shotgun (WGS) entry which is preliminary data.</text>
</comment>
<protein>
    <recommendedName>
        <fullName evidence="1">F-box domain-containing protein</fullName>
    </recommendedName>
</protein>
<evidence type="ECO:0000313" key="2">
    <source>
        <dbReference type="EMBL" id="KAG6691927.1"/>
    </source>
</evidence>
<dbReference type="PANTHER" id="PTHR38926">
    <property type="entry name" value="F-BOX DOMAIN CONTAINING PROTEIN, EXPRESSED"/>
    <property type="match status" value="1"/>
</dbReference>
<evidence type="ECO:0000313" key="3">
    <source>
        <dbReference type="Proteomes" id="UP000811246"/>
    </source>
</evidence>
<dbReference type="EMBL" id="CM031834">
    <property type="protein sequence ID" value="KAG6691927.1"/>
    <property type="molecule type" value="Genomic_DNA"/>
</dbReference>
<dbReference type="InterPro" id="IPR001810">
    <property type="entry name" value="F-box_dom"/>
</dbReference>
<sequence length="336" mass="38727">MILFPVFIFCPDIPTDIKNLAMDPPPPPPCQFRNWLELPRDVTASILLRLGAVEILTCAQKVCLLWRNLCKDLSMWRKIDMRNLGDLWDMPYDLETMCRHAVDRSCGQLVDINVEYFDTDELLHYIAESSSQVKRLRLVCCYNISVEGLSEVEVAAKLPLLEDLEISYGPLSKEPLEAVGRCCPLLKSLKFNSQGYRRPRIECDEEAIAIAENMTELRHLQLFGNKLTNDGLKAVLDGCHHLESLDLRQCFNVTLTGNLGRRCTERIKYLRSPCDSTNDYEFDAELHDTGSFDDDYPSGFSDIDYFSDDYGHYEFSSDSDDPDYGDFDDYREFYMY</sequence>
<dbReference type="CDD" id="cd22164">
    <property type="entry name" value="F-box_AtSKIP19-like"/>
    <property type="match status" value="1"/>
</dbReference>
<dbReference type="Pfam" id="PF13516">
    <property type="entry name" value="LRR_6"/>
    <property type="match status" value="1"/>
</dbReference>
<evidence type="ECO:0000259" key="1">
    <source>
        <dbReference type="PROSITE" id="PS50181"/>
    </source>
</evidence>
<dbReference type="PROSITE" id="PS50181">
    <property type="entry name" value="FBOX"/>
    <property type="match status" value="1"/>
</dbReference>
<dbReference type="Pfam" id="PF12937">
    <property type="entry name" value="F-box-like"/>
    <property type="match status" value="1"/>
</dbReference>
<gene>
    <name evidence="2" type="ORF">I3842_10G086000</name>
</gene>
<feature type="domain" description="F-box" evidence="1">
    <location>
        <begin position="32"/>
        <end position="79"/>
    </location>
</feature>